<sequence>MDRSDKLVVSHHLSSSRVAAINQTLPGLESFLREVLGKEGLSIDAEEQRQEFIKRLETISTPPALPPRPPRLAARAQALNDSGSKIQDEEDLFTNSLYRNDSIDDPVAFASHQRELSRHYTFSSRGYVGRRELFGENSPLYSPQPLVTQPTLPAHRDSIQSCSSDEIYERLSIGEAFKPGESTSDVSEREISAVSNPVPSIGQRGGTGRGSGGKGKITTGWFKKETKPQAEVHLSDIQDPIIQGYLRDVKSNKRRWCVLKDEKLYIFKSRDEPTNQIIDLPNCDIGVDDKKKISYSFRLQQTGAPLVQLAIEAGHDLSPWMSAIMAAAVRRGKTYRPTSPLENTCSLEEAQGKARSPYGYMRIDIRQEEQEDGASRSSTYEVPLELLPEMMSSYGHQLSTSTPTSTCPDTEKLEPYNPPLPPVPINSDSSSESSSEDEEDYEDGRARNKPSKGRKTSRANVLDKDIKITDSKAEGDENRRSFHDDSHGTDSPSDQSINRLSFGEAIASDEASEPRGERTGSIQRKRSSTVLSSVSVESTGSYLDLAQKEQHPPRKSTLTTGPRMKRRRKQTAADTESKFLQDPNAFHSGILFQKRPLGVWSKRYCKLIADKLMCYRHADDEKPSLIISLKEQDVCLTDSKESKKAYAFKVGRPGQETYYFGTDSRVSVERWIELLSLAATGRQDIMAPYPPYFKSGSGDEIERSKSQESLSLSEDIDSGDTLDFIDSSSTQTSSRDGYPYDDIGSFAADELDEDLSSDAREDHTPHPKNRNHRVKSPNRRSPRHHTGKGGVRERAMKRKKEKQKGTGPGSPTSPPQSGIFSDSGAENRPEGNDETGQATAAENRASAVDSKKDKKGWAESLKLKQARFSRGHSFSAIITGTTGTPASEVSKTRLQAIKKTNIQSYTHLLSLFDKEGRFSGFLTEVKVSKYSTTQLRRWCVVKNGALNLYNKQTEEAAPAVKLNLAEMWLTDSKDEAKHKYSFDLHDKDGKTYTFQVASKEEFDKWYGILKVFTEIRIERPVQTSTTDDTEKVPTQDREVGPQKGDRPVSRGKDDGTSVNTFVKRPSIRMKFSQKVSVMDLFKRSHTSYDFENPVPGDIIPTEDIKCINYTGGQLTEVCVTEDHYTWSRARWCTIKDSELLIFADNVGGDPVKRIPLYNVRIEEACEPDKEVYRFKIHKSNDTLIFVAKDKLDCERWVNQLRSASSMYGKDDHENSKCRIPSPRVFSHRRTRSETLPQMLSGAPSPGVSSSASSPEKRLSYGSASVSTGSEDSTDTLMNGHLNEVIPNKKGKNTDSKLTWCVVTSEFFFQYDSEDVTNPSRKWKLTEVNAKEENKDTLPNSFGFSLQCGEETVSYRHENQEVITQWLSVLYRYCKPADDDISPVLPRKDSGRYKAKSQDNIKTEFPDPEKRFLRKTLSEGKASGKKLLRKISEDNLLHKYRRAEVFKVPWKGSLDRLNVRHRDHMEPSVSARDLERRFSCGSLFDSEGKYSGYLVELVTRPLCRSEVRRWCVVRDDCFFVYEQPRVETPRKIIQLKHVELINEGKMNENKFVFRLDYGADESAVFKAMSRTDFEKWITAITVKLAVLKSRIQRQEQRKGFVIDEDEEFDSTEPTPSTTNDTLVPTNETFTEKHPSEDTQYLKAHPRTHSEVSNDSVFIREQVTPTNITTDETNKVEYKEGETHSIIQDTDDVVTIQKEKPDKEVSEILENLEKVTLSESLRDVPTDDDVINLGSLKIPWSAVIAEEEEKDKGKDKFETEPIYQNYTEIGVVEPIYQNRLEVISEGSTGTLSQLEIEQIDLNSHEGRMNYRKFKEGFLANPEESMFVDMLPKRHSDYDLGPLYDNLHFLQNQEPQGKPLWSVRPSKDHDEVFVPSGPHTSLKSPKEFGATDRRSMASDYSGIVGESLLEEAGSFSGNTTRSGTLSSQSGVDPRDLQSMDSAFDKELLEDILGLNVTSEEAAEISEYCAKCDEERDSLQSIDTRSDTLTDRQSKSDVFFDAASDFENGDPTTDSKNRTSAHDQVHDQAHANLGRDLRSSSGASIHDTYFGRSSSDEEDEVYEDSSQGFLTAESSPCHKPLSAAINLNLNEEPESRDKLTAGFVNNLDRRSRGESSEDDTINTYFGRSSVSDLEDHNIEDKPDQSDQLAQLRELDEAIVSVGAVLPSNDGDGFHRAQSSFDNCLDNSKTTNTKTQSNNQTTYPEMTNSSEAGTDTDTVNLRNKSGMIDSDTRKELTKSEAEFIKAVTDAFKDITKLSSEDDGSEDTKF</sequence>
<organism evidence="7 8">
    <name type="scientific">Actinia tenebrosa</name>
    <name type="common">Australian red waratah sea anemone</name>
    <dbReference type="NCBI Taxonomy" id="6105"/>
    <lineage>
        <taxon>Eukaryota</taxon>
        <taxon>Metazoa</taxon>
        <taxon>Cnidaria</taxon>
        <taxon>Anthozoa</taxon>
        <taxon>Hexacorallia</taxon>
        <taxon>Actiniaria</taxon>
        <taxon>Actiniidae</taxon>
        <taxon>Actinia</taxon>
    </lineage>
</organism>
<gene>
    <name evidence="8" type="primary">LOC116299089</name>
</gene>
<keyword evidence="4" id="KW-0175">Coiled coil</keyword>
<feature type="compositionally biased region" description="Basic and acidic residues" evidence="5">
    <location>
        <begin position="2009"/>
        <end position="2034"/>
    </location>
</feature>
<dbReference type="Pfam" id="PF00169">
    <property type="entry name" value="PH"/>
    <property type="match status" value="5"/>
</dbReference>
<accession>A0A6P8I6I1</accession>
<feature type="compositionally biased region" description="Basic and acidic residues" evidence="5">
    <location>
        <begin position="1028"/>
        <end position="1055"/>
    </location>
</feature>
<evidence type="ECO:0000313" key="7">
    <source>
        <dbReference type="Proteomes" id="UP000515163"/>
    </source>
</evidence>
<dbReference type="GO" id="GO:0017124">
    <property type="term" value="F:SH3 domain binding"/>
    <property type="evidence" value="ECO:0007669"/>
    <property type="project" value="TreeGrafter"/>
</dbReference>
<feature type="region of interest" description="Disordered" evidence="5">
    <location>
        <begin position="2105"/>
        <end position="2139"/>
    </location>
</feature>
<feature type="region of interest" description="Disordered" evidence="5">
    <location>
        <begin position="1604"/>
        <end position="1624"/>
    </location>
</feature>
<dbReference type="InterPro" id="IPR030113">
    <property type="entry name" value="AFAP"/>
</dbReference>
<protein>
    <submittedName>
        <fullName evidence="8">Uncharacterized protein LOC116299089 isoform X1</fullName>
    </submittedName>
</protein>
<dbReference type="Proteomes" id="UP000515163">
    <property type="component" value="Unplaced"/>
</dbReference>
<feature type="compositionally biased region" description="Polar residues" evidence="5">
    <location>
        <begin position="1261"/>
        <end position="1276"/>
    </location>
</feature>
<feature type="compositionally biased region" description="Low complexity" evidence="5">
    <location>
        <begin position="528"/>
        <end position="541"/>
    </location>
</feature>
<feature type="region of interest" description="Disordered" evidence="5">
    <location>
        <begin position="696"/>
        <end position="855"/>
    </location>
</feature>
<feature type="compositionally biased region" description="Polar residues" evidence="5">
    <location>
        <begin position="2117"/>
        <end position="2127"/>
    </location>
</feature>
<proteinExistence type="predicted"/>
<feature type="compositionally biased region" description="Basic and acidic residues" evidence="5">
    <location>
        <begin position="2129"/>
        <end position="2139"/>
    </location>
</feature>
<feature type="region of interest" description="Disordered" evidence="5">
    <location>
        <begin position="1911"/>
        <end position="1933"/>
    </location>
</feature>
<keyword evidence="2" id="KW-0963">Cytoplasm</keyword>
<feature type="domain" description="PH" evidence="6">
    <location>
        <begin position="915"/>
        <end position="1014"/>
    </location>
</feature>
<reference evidence="8" key="1">
    <citation type="submission" date="2025-08" db="UniProtKB">
        <authorList>
            <consortium name="RefSeq"/>
        </authorList>
    </citation>
    <scope>IDENTIFICATION</scope>
    <source>
        <tissue evidence="8">Tentacle</tissue>
    </source>
</reference>
<dbReference type="RefSeq" id="XP_031563583.1">
    <property type="nucleotide sequence ID" value="XM_031707723.1"/>
</dbReference>
<dbReference type="CDD" id="cd00821">
    <property type="entry name" value="PH"/>
    <property type="match status" value="2"/>
</dbReference>
<evidence type="ECO:0000259" key="6">
    <source>
        <dbReference type="PROSITE" id="PS50003"/>
    </source>
</evidence>
<feature type="region of interest" description="Disordered" evidence="5">
    <location>
        <begin position="395"/>
        <end position="579"/>
    </location>
</feature>
<dbReference type="OrthoDB" id="5970758at2759"/>
<feature type="region of interest" description="Disordered" evidence="5">
    <location>
        <begin position="1997"/>
        <end position="2072"/>
    </location>
</feature>
<feature type="compositionally biased region" description="Basic residues" evidence="5">
    <location>
        <begin position="447"/>
        <end position="457"/>
    </location>
</feature>
<dbReference type="GeneID" id="116299089"/>
<feature type="region of interest" description="Disordered" evidence="5">
    <location>
        <begin position="1022"/>
        <end position="1057"/>
    </location>
</feature>
<dbReference type="PROSITE" id="PS50003">
    <property type="entry name" value="PH_DOMAIN"/>
    <property type="match status" value="5"/>
</dbReference>
<dbReference type="InterPro" id="IPR011993">
    <property type="entry name" value="PH-like_dom_sf"/>
</dbReference>
<dbReference type="SMART" id="SM00233">
    <property type="entry name" value="PH"/>
    <property type="match status" value="6"/>
</dbReference>
<evidence type="ECO:0000256" key="2">
    <source>
        <dbReference type="ARBA" id="ARBA00022490"/>
    </source>
</evidence>
<evidence type="ECO:0000313" key="8">
    <source>
        <dbReference type="RefSeq" id="XP_031563583.1"/>
    </source>
</evidence>
<feature type="compositionally biased region" description="Low complexity" evidence="5">
    <location>
        <begin position="1240"/>
        <end position="1253"/>
    </location>
</feature>
<dbReference type="Gene3D" id="2.30.29.30">
    <property type="entry name" value="Pleckstrin-homology domain (PH domain)/Phosphotyrosine-binding domain (PTB)"/>
    <property type="match status" value="6"/>
</dbReference>
<evidence type="ECO:0000256" key="1">
    <source>
        <dbReference type="ARBA" id="ARBA00004496"/>
    </source>
</evidence>
<keyword evidence="7" id="KW-1185">Reference proteome</keyword>
<feature type="compositionally biased region" description="Basic and acidic residues" evidence="5">
    <location>
        <begin position="461"/>
        <end position="488"/>
    </location>
</feature>
<evidence type="ECO:0000256" key="3">
    <source>
        <dbReference type="ARBA" id="ARBA00022737"/>
    </source>
</evidence>
<feature type="compositionally biased region" description="Polar residues" evidence="5">
    <location>
        <begin position="726"/>
        <end position="735"/>
    </location>
</feature>
<dbReference type="InterPro" id="IPR001849">
    <property type="entry name" value="PH_domain"/>
</dbReference>
<name>A0A6P8I6I1_ACTTE</name>
<dbReference type="InParanoid" id="A0A6P8I6I1"/>
<feature type="compositionally biased region" description="Polar residues" evidence="5">
    <location>
        <begin position="1912"/>
        <end position="1927"/>
    </location>
</feature>
<dbReference type="PANTHER" id="PTHR14338:SF7">
    <property type="entry name" value="PH DOMAIN-CONTAINING PROTEIN"/>
    <property type="match status" value="1"/>
</dbReference>
<dbReference type="KEGG" id="aten:116299089"/>
<feature type="domain" description="PH" evidence="6">
    <location>
        <begin position="239"/>
        <end position="329"/>
    </location>
</feature>
<feature type="compositionally biased region" description="Polar residues" evidence="5">
    <location>
        <begin position="489"/>
        <end position="499"/>
    </location>
</feature>
<dbReference type="PANTHER" id="PTHR14338">
    <property type="entry name" value="ACTIN FILAMENT-ASSOCIATED PROTEIN 1 FAMILY MEMBER"/>
    <property type="match status" value="1"/>
</dbReference>
<feature type="compositionally biased region" description="Polar residues" evidence="5">
    <location>
        <begin position="2198"/>
        <end position="2218"/>
    </location>
</feature>
<feature type="domain" description="PH" evidence="6">
    <location>
        <begin position="1486"/>
        <end position="1584"/>
    </location>
</feature>
<comment type="subcellular location">
    <subcellularLocation>
        <location evidence="1">Cytoplasm</location>
    </subcellularLocation>
</comment>
<feature type="region of interest" description="Disordered" evidence="5">
    <location>
        <begin position="2180"/>
        <end position="2221"/>
    </location>
</feature>
<keyword evidence="3" id="KW-0677">Repeat</keyword>
<dbReference type="SUPFAM" id="SSF50729">
    <property type="entry name" value="PH domain-like"/>
    <property type="match status" value="6"/>
</dbReference>
<evidence type="ECO:0000256" key="4">
    <source>
        <dbReference type="ARBA" id="ARBA00023054"/>
    </source>
</evidence>
<feature type="region of interest" description="Disordered" evidence="5">
    <location>
        <begin position="1206"/>
        <end position="1277"/>
    </location>
</feature>
<dbReference type="GO" id="GO:0005829">
    <property type="term" value="C:cytosol"/>
    <property type="evidence" value="ECO:0007669"/>
    <property type="project" value="TreeGrafter"/>
</dbReference>
<feature type="compositionally biased region" description="Polar residues" evidence="5">
    <location>
        <begin position="1610"/>
        <end position="1624"/>
    </location>
</feature>
<evidence type="ECO:0000256" key="5">
    <source>
        <dbReference type="SAM" id="MobiDB-lite"/>
    </source>
</evidence>
<feature type="domain" description="PH" evidence="6">
    <location>
        <begin position="1128"/>
        <end position="1205"/>
    </location>
</feature>
<feature type="domain" description="PH" evidence="6">
    <location>
        <begin position="584"/>
        <end position="680"/>
    </location>
</feature>
<feature type="compositionally biased region" description="Low complexity" evidence="5">
    <location>
        <begin position="2182"/>
        <end position="2197"/>
    </location>
</feature>
<feature type="compositionally biased region" description="Basic residues" evidence="5">
    <location>
        <begin position="766"/>
        <end position="787"/>
    </location>
</feature>